<feature type="compositionally biased region" description="Polar residues" evidence="2">
    <location>
        <begin position="231"/>
        <end position="251"/>
    </location>
</feature>
<feature type="region of interest" description="Disordered" evidence="2">
    <location>
        <begin position="403"/>
        <end position="433"/>
    </location>
</feature>
<accession>A0A8J5XK52</accession>
<protein>
    <submittedName>
        <fullName evidence="3">Uncharacterized protein</fullName>
    </submittedName>
</protein>
<feature type="coiled-coil region" evidence="1">
    <location>
        <begin position="801"/>
        <end position="835"/>
    </location>
</feature>
<organism evidence="3 4">
    <name type="scientific">Diacronema lutheri</name>
    <name type="common">Unicellular marine alga</name>
    <name type="synonym">Monochrysis lutheri</name>
    <dbReference type="NCBI Taxonomy" id="2081491"/>
    <lineage>
        <taxon>Eukaryota</taxon>
        <taxon>Haptista</taxon>
        <taxon>Haptophyta</taxon>
        <taxon>Pavlovophyceae</taxon>
        <taxon>Pavlovales</taxon>
        <taxon>Pavlovaceae</taxon>
        <taxon>Diacronema</taxon>
    </lineage>
</organism>
<evidence type="ECO:0000313" key="4">
    <source>
        <dbReference type="Proteomes" id="UP000751190"/>
    </source>
</evidence>
<evidence type="ECO:0000256" key="1">
    <source>
        <dbReference type="SAM" id="Coils"/>
    </source>
</evidence>
<keyword evidence="1" id="KW-0175">Coiled coil</keyword>
<feature type="compositionally biased region" description="Basic and acidic residues" evidence="2">
    <location>
        <begin position="254"/>
        <end position="268"/>
    </location>
</feature>
<feature type="region of interest" description="Disordered" evidence="2">
    <location>
        <begin position="476"/>
        <end position="532"/>
    </location>
</feature>
<feature type="compositionally biased region" description="Basic and acidic residues" evidence="2">
    <location>
        <begin position="202"/>
        <end position="214"/>
    </location>
</feature>
<evidence type="ECO:0000313" key="3">
    <source>
        <dbReference type="EMBL" id="KAG8469398.1"/>
    </source>
</evidence>
<dbReference type="OrthoDB" id="10673616at2759"/>
<sequence length="974" mass="105908">MPEQVARYIAHVADKELIVPFDPNRTVAELTADIDRRCQRQIVASIIGRRVVSLHARMPSAAKLKGNHLLRDVLSEGDAVYVVLTHSTAAAARARAVAVAPDDAEPAHAAALPAPTRQAARPARPASASSARATPTSQRQAVDILFPVSSGALARPHSAGRRAAAGAWPSSADPASHSAVALSVTELVDAEERATQRGARRPSREAWVDRDFHHNAATPRDAAVGGGAGARTSTAALTLPTSNTPRLSSAGTPRDGRAPNDAAEVERQKRLEAEEEVLIARRKALHRFPSHSRAQSTVGRSQLPTTELAARARSLTRRERFLHRLLREANASATGAGTTPARHQPTVPEWKEKILDRAKVAALAPGRAAPQLYRSVPLPVPQAQQTRTQLQHDASRPLVRPASAGALRPASPNGSLAGGRPAPGASAEPSGPALRASVSMSKLISRQVGKRSFSASSAKYLERAVHELEAAIAGESVDADERAGGAPTELAERAERAASAAPPRTRSPRDMSAQRPLDSSRPQSAEASAAHGVTNAERRLFHYTDLVAKQELDAYHLREREVRMREQIDEQASVEAAAVDARFAHVEDQGDKLLVAAQTMHTRLFERLALCEVRVNETLAVHAELRQAVQLLRKERTSLLVQLRRAQSRTASLAHDCKHVAHVAHSGVDDAGKIEAKLERTRSEFQWETEMHEKNRAAMDAQAAELDTLLLQRIEDADASAELHKQQQWARLHELRHRFDGLANQHGLLHESLMYIEGKFATVCQLVAVKYDGLLQGGTTAEVLACYRTREAHNTSLWRTADEQTLLREALQAEVRALEEKAARLEASALAQSDEEGRAQDYAESGYEDLEVITSELEPTVDSLLNPIGRLFDELDLYESDQLSPVTGITGLTRETLCEHMHAVDVGVRARQLRAHALVNKRSHAASDALETLRQFSSTLHLKAAPPLDNTLMRSSVLQQVARMETLITVTRAA</sequence>
<feature type="compositionally biased region" description="Low complexity" evidence="2">
    <location>
        <begin position="414"/>
        <end position="433"/>
    </location>
</feature>
<comment type="caution">
    <text evidence="3">The sequence shown here is derived from an EMBL/GenBank/DDBJ whole genome shotgun (WGS) entry which is preliminary data.</text>
</comment>
<gene>
    <name evidence="3" type="ORF">KFE25_005853</name>
</gene>
<reference evidence="3" key="1">
    <citation type="submission" date="2021-05" db="EMBL/GenBank/DDBJ databases">
        <title>The genome of the haptophyte Pavlova lutheri (Diacronema luteri, Pavlovales) - a model for lipid biosynthesis in eukaryotic algae.</title>
        <authorList>
            <person name="Hulatt C.J."/>
            <person name="Posewitz M.C."/>
        </authorList>
    </citation>
    <scope>NUCLEOTIDE SEQUENCE</scope>
    <source>
        <strain evidence="3">NIVA-4/92</strain>
    </source>
</reference>
<feature type="region of interest" description="Disordered" evidence="2">
    <location>
        <begin position="110"/>
        <end position="139"/>
    </location>
</feature>
<proteinExistence type="predicted"/>
<dbReference type="Proteomes" id="UP000751190">
    <property type="component" value="Unassembled WGS sequence"/>
</dbReference>
<dbReference type="AlphaFoldDB" id="A0A8J5XK52"/>
<feature type="region of interest" description="Disordered" evidence="2">
    <location>
        <begin position="192"/>
        <end position="268"/>
    </location>
</feature>
<evidence type="ECO:0000256" key="2">
    <source>
        <dbReference type="SAM" id="MobiDB-lite"/>
    </source>
</evidence>
<dbReference type="EMBL" id="JAGTXO010000002">
    <property type="protein sequence ID" value="KAG8469398.1"/>
    <property type="molecule type" value="Genomic_DNA"/>
</dbReference>
<keyword evidence="4" id="KW-1185">Reference proteome</keyword>
<name>A0A8J5XK52_DIALT</name>